<feature type="region of interest" description="Disordered" evidence="1">
    <location>
        <begin position="146"/>
        <end position="185"/>
    </location>
</feature>
<comment type="caution">
    <text evidence="2">The sequence shown here is derived from an EMBL/GenBank/DDBJ whole genome shotgun (WGS) entry which is preliminary data.</text>
</comment>
<dbReference type="OrthoDB" id="5325276at2759"/>
<feature type="compositionally biased region" description="Low complexity" evidence="1">
    <location>
        <begin position="38"/>
        <end position="47"/>
    </location>
</feature>
<feature type="compositionally biased region" description="Polar residues" evidence="1">
    <location>
        <begin position="88"/>
        <end position="105"/>
    </location>
</feature>
<dbReference type="Proteomes" id="UP000700596">
    <property type="component" value="Unassembled WGS sequence"/>
</dbReference>
<feature type="compositionally biased region" description="Basic and acidic residues" evidence="1">
    <location>
        <begin position="567"/>
        <end position="589"/>
    </location>
</feature>
<organism evidence="2 3">
    <name type="scientific">Dendryphion nanum</name>
    <dbReference type="NCBI Taxonomy" id="256645"/>
    <lineage>
        <taxon>Eukaryota</taxon>
        <taxon>Fungi</taxon>
        <taxon>Dikarya</taxon>
        <taxon>Ascomycota</taxon>
        <taxon>Pezizomycotina</taxon>
        <taxon>Dothideomycetes</taxon>
        <taxon>Pleosporomycetidae</taxon>
        <taxon>Pleosporales</taxon>
        <taxon>Torulaceae</taxon>
        <taxon>Dendryphion</taxon>
    </lineage>
</organism>
<keyword evidence="3" id="KW-1185">Reference proteome</keyword>
<feature type="compositionally biased region" description="Basic and acidic residues" evidence="1">
    <location>
        <begin position="156"/>
        <end position="171"/>
    </location>
</feature>
<dbReference type="EMBL" id="JAGMWT010000017">
    <property type="protein sequence ID" value="KAH7114346.1"/>
    <property type="molecule type" value="Genomic_DNA"/>
</dbReference>
<dbReference type="PANTHER" id="PTHR38703">
    <property type="entry name" value="CHROMOSOME 8, WHOLE GENOME SHOTGUN SEQUENCE"/>
    <property type="match status" value="1"/>
</dbReference>
<proteinExistence type="predicted"/>
<sequence length="647" mass="71598">MERKWKTLFSRSAHSRRRKEAHIPPPKSTEHTQPLVPNPVAHVSSASPSPPLSHPVDPRSSRKASLATPQMGLTSRPSNRSNRSSLNYQRASNSDRSVSKGSTRGSYYEAVAEQRVEDDAIADNYVAYLPALAPSEEQYMTLGGDTRLMEGPTSRPHSEDIADRNLGKGPDRNGVPRRSSAAMTADHEQLLRKIEYSEGQSARSADQNSVTTTKNSLSSAMFINSTQSVKTPRNEGHMQWRRRRSEVSSGTGDVNDNAPRRSDYGPRNTIKMKDNLQSDQLKRTYIDGTYEDDLEGGAVQPVSGPIEGELHPDTQNIIDLSDTVDIDKSTTYAPAVTHETLKPHTHTITTEKVYRTIHNHTVNHYIQPVQSLEILPARHFTISPSSPGILIEIPESEIPLTSSFANGFSSSSAAAEQSWYIASSSIPASPSASENKFFTGERQKEPRVIKDITYMTEEGFERRETTILYPPTLEDMSNYSGIVQPIHFGAQGTAEERRMCMMEESCVEEVRGEEEVDELVKAGRSDSRGLVDGKRRVSTGNRFSGEHAIRRKPVPVLVQAPGSETEIGEKDNRDRAEGRVEKGVGEHGAEASQGPETRTNIAHGAEEDASESFHSDRPTLSSKHHWSTRQWVDKGPSTFAQFEKVAS</sequence>
<dbReference type="PANTHER" id="PTHR38703:SF1">
    <property type="entry name" value="ALLERGEN"/>
    <property type="match status" value="1"/>
</dbReference>
<feature type="region of interest" description="Disordered" evidence="1">
    <location>
        <begin position="1"/>
        <end position="106"/>
    </location>
</feature>
<feature type="compositionally biased region" description="Polar residues" evidence="1">
    <location>
        <begin position="198"/>
        <end position="231"/>
    </location>
</feature>
<evidence type="ECO:0000313" key="2">
    <source>
        <dbReference type="EMBL" id="KAH7114346.1"/>
    </source>
</evidence>
<reference evidence="2" key="1">
    <citation type="journal article" date="2021" name="Nat. Commun.">
        <title>Genetic determinants of endophytism in the Arabidopsis root mycobiome.</title>
        <authorList>
            <person name="Mesny F."/>
            <person name="Miyauchi S."/>
            <person name="Thiergart T."/>
            <person name="Pickel B."/>
            <person name="Atanasova L."/>
            <person name="Karlsson M."/>
            <person name="Huettel B."/>
            <person name="Barry K.W."/>
            <person name="Haridas S."/>
            <person name="Chen C."/>
            <person name="Bauer D."/>
            <person name="Andreopoulos W."/>
            <person name="Pangilinan J."/>
            <person name="LaButti K."/>
            <person name="Riley R."/>
            <person name="Lipzen A."/>
            <person name="Clum A."/>
            <person name="Drula E."/>
            <person name="Henrissat B."/>
            <person name="Kohler A."/>
            <person name="Grigoriev I.V."/>
            <person name="Martin F.M."/>
            <person name="Hacquard S."/>
        </authorList>
    </citation>
    <scope>NUCLEOTIDE SEQUENCE</scope>
    <source>
        <strain evidence="2">MPI-CAGE-CH-0243</strain>
    </source>
</reference>
<name>A0A9P9IB30_9PLEO</name>
<feature type="compositionally biased region" description="Low complexity" evidence="1">
    <location>
        <begin position="75"/>
        <end position="87"/>
    </location>
</feature>
<gene>
    <name evidence="2" type="ORF">B0J11DRAFT_572385</name>
</gene>
<evidence type="ECO:0000256" key="1">
    <source>
        <dbReference type="SAM" id="MobiDB-lite"/>
    </source>
</evidence>
<feature type="region of interest" description="Disordered" evidence="1">
    <location>
        <begin position="197"/>
        <end position="269"/>
    </location>
</feature>
<feature type="region of interest" description="Disordered" evidence="1">
    <location>
        <begin position="560"/>
        <end position="635"/>
    </location>
</feature>
<accession>A0A9P9IB30</accession>
<evidence type="ECO:0000313" key="3">
    <source>
        <dbReference type="Proteomes" id="UP000700596"/>
    </source>
</evidence>
<protein>
    <submittedName>
        <fullName evidence="2">Uncharacterized protein</fullName>
    </submittedName>
</protein>
<dbReference type="AlphaFoldDB" id="A0A9P9IB30"/>